<reference evidence="10" key="1">
    <citation type="submission" date="2025-08" db="UniProtKB">
        <authorList>
            <consortium name="Ensembl"/>
        </authorList>
    </citation>
    <scope>IDENTIFICATION</scope>
</reference>
<feature type="region of interest" description="Disordered" evidence="7">
    <location>
        <begin position="181"/>
        <end position="202"/>
    </location>
</feature>
<dbReference type="PROSITE" id="PS51782">
    <property type="entry name" value="LYSM"/>
    <property type="match status" value="1"/>
</dbReference>
<dbReference type="Pfam" id="PF01476">
    <property type="entry name" value="LysM"/>
    <property type="match status" value="1"/>
</dbReference>
<evidence type="ECO:0000256" key="8">
    <source>
        <dbReference type="SAM" id="Phobius"/>
    </source>
</evidence>
<proteinExistence type="predicted"/>
<feature type="region of interest" description="Disordered" evidence="7">
    <location>
        <begin position="1"/>
        <end position="20"/>
    </location>
</feature>
<dbReference type="Proteomes" id="UP000694523">
    <property type="component" value="Unplaced"/>
</dbReference>
<keyword evidence="5" id="KW-0325">Glycoprotein</keyword>
<dbReference type="InterPro" id="IPR036779">
    <property type="entry name" value="LysM_dom_sf"/>
</dbReference>
<dbReference type="PANTHER" id="PTHR20932:SF7">
    <property type="entry name" value="AND PUTATIVE PEPTIDOGLYCAN-BINDING DOMAIN-CONTAINING PROTEIN 4-RELATED"/>
    <property type="match status" value="1"/>
</dbReference>
<sequence length="309" mass="34496">MRRPEPSPRAFQAPVDVHASADGQMYMFPKRTDESAGSSEDEELSTNKLRTYHRLTHVHRRGQGLESDLRQGDHPDGQVFTLQRRIGEPAGSSDDEDLGAMELRPFHRNNNVHSHVHGLVLERQLQQGDNLNKLALQYGCQVAEIKRLNNLIQEQDLFALKSIKIPIQKHSFLTEEFGDARTTQCDAPPSPLPETPARAPPPVREATDFLMEVDSDMVRLIQEDDELLEAGDRRERPGRGRGVKGHGADWGIHWWNAVIAMLLIGIALPLFYIIYFKTRPSDGGSVLNAHGTNSSGTEGVALRPVQEPG</sequence>
<keyword evidence="3 8" id="KW-1133">Transmembrane helix</keyword>
<reference evidence="10" key="2">
    <citation type="submission" date="2025-09" db="UniProtKB">
        <authorList>
            <consortium name="Ensembl"/>
        </authorList>
    </citation>
    <scope>IDENTIFICATION</scope>
</reference>
<dbReference type="GO" id="GO:0016020">
    <property type="term" value="C:membrane"/>
    <property type="evidence" value="ECO:0007669"/>
    <property type="project" value="UniProtKB-SubCell"/>
</dbReference>
<dbReference type="Gene3D" id="3.10.350.10">
    <property type="entry name" value="LysM domain"/>
    <property type="match status" value="1"/>
</dbReference>
<dbReference type="Ensembl" id="ENSNMLT00000027750.1">
    <property type="protein sequence ID" value="ENSNMLP00000024809.1"/>
    <property type="gene ID" value="ENSNMLG00000015875.1"/>
</dbReference>
<evidence type="ECO:0000256" key="3">
    <source>
        <dbReference type="ARBA" id="ARBA00022989"/>
    </source>
</evidence>
<evidence type="ECO:0000256" key="1">
    <source>
        <dbReference type="ARBA" id="ARBA00004167"/>
    </source>
</evidence>
<evidence type="ECO:0000259" key="9">
    <source>
        <dbReference type="PROSITE" id="PS51782"/>
    </source>
</evidence>
<keyword evidence="11" id="KW-1185">Reference proteome</keyword>
<evidence type="ECO:0000256" key="5">
    <source>
        <dbReference type="ARBA" id="ARBA00023180"/>
    </source>
</evidence>
<keyword evidence="2 8" id="KW-0812">Transmembrane</keyword>
<feature type="domain" description="LysM" evidence="9">
    <location>
        <begin position="121"/>
        <end position="165"/>
    </location>
</feature>
<feature type="compositionally biased region" description="Pro residues" evidence="7">
    <location>
        <begin position="188"/>
        <end position="202"/>
    </location>
</feature>
<evidence type="ECO:0000256" key="4">
    <source>
        <dbReference type="ARBA" id="ARBA00023136"/>
    </source>
</evidence>
<name>A0A8C6TRQ3_9GOBI</name>
<dbReference type="SMART" id="SM00257">
    <property type="entry name" value="LysM"/>
    <property type="match status" value="1"/>
</dbReference>
<feature type="region of interest" description="Disordered" evidence="7">
    <location>
        <begin position="287"/>
        <end position="309"/>
    </location>
</feature>
<evidence type="ECO:0000313" key="10">
    <source>
        <dbReference type="Ensembl" id="ENSNMLP00000024809.1"/>
    </source>
</evidence>
<evidence type="ECO:0000313" key="11">
    <source>
        <dbReference type="Proteomes" id="UP000694523"/>
    </source>
</evidence>
<protein>
    <recommendedName>
        <fullName evidence="6">LysM and putative peptidoglycan-binding domain-containing protein 4</fullName>
    </recommendedName>
</protein>
<accession>A0A8C6TRQ3</accession>
<feature type="transmembrane region" description="Helical" evidence="8">
    <location>
        <begin position="254"/>
        <end position="275"/>
    </location>
</feature>
<dbReference type="InterPro" id="IPR045030">
    <property type="entry name" value="LYSM1-4"/>
</dbReference>
<dbReference type="CDD" id="cd00118">
    <property type="entry name" value="LysM"/>
    <property type="match status" value="1"/>
</dbReference>
<evidence type="ECO:0000256" key="6">
    <source>
        <dbReference type="ARBA" id="ARBA00040995"/>
    </source>
</evidence>
<dbReference type="PANTHER" id="PTHR20932">
    <property type="entry name" value="LYSM AND PUTATIVE PEPTIDOGLYCAN-BINDING DOMAIN-CONTAINING PROTEIN"/>
    <property type="match status" value="1"/>
</dbReference>
<dbReference type="AlphaFoldDB" id="A0A8C6TRQ3"/>
<evidence type="ECO:0000256" key="2">
    <source>
        <dbReference type="ARBA" id="ARBA00022692"/>
    </source>
</evidence>
<keyword evidence="4 8" id="KW-0472">Membrane</keyword>
<evidence type="ECO:0000256" key="7">
    <source>
        <dbReference type="SAM" id="MobiDB-lite"/>
    </source>
</evidence>
<dbReference type="InterPro" id="IPR018392">
    <property type="entry name" value="LysM"/>
</dbReference>
<comment type="subcellular location">
    <subcellularLocation>
        <location evidence="1">Membrane</location>
        <topology evidence="1">Single-pass membrane protein</topology>
    </subcellularLocation>
</comment>
<organism evidence="10 11">
    <name type="scientific">Neogobius melanostomus</name>
    <name type="common">round goby</name>
    <dbReference type="NCBI Taxonomy" id="47308"/>
    <lineage>
        <taxon>Eukaryota</taxon>
        <taxon>Metazoa</taxon>
        <taxon>Chordata</taxon>
        <taxon>Craniata</taxon>
        <taxon>Vertebrata</taxon>
        <taxon>Euteleostomi</taxon>
        <taxon>Actinopterygii</taxon>
        <taxon>Neopterygii</taxon>
        <taxon>Teleostei</taxon>
        <taxon>Neoteleostei</taxon>
        <taxon>Acanthomorphata</taxon>
        <taxon>Gobiaria</taxon>
        <taxon>Gobiiformes</taxon>
        <taxon>Gobioidei</taxon>
        <taxon>Gobiidae</taxon>
        <taxon>Benthophilinae</taxon>
        <taxon>Neogobiini</taxon>
        <taxon>Neogobius</taxon>
    </lineage>
</organism>